<dbReference type="VEuPathDB" id="ToxoDB:TGP89_222180"/>
<dbReference type="AlphaFoldDB" id="A0A086JVR2"/>
<evidence type="ECO:0000313" key="3">
    <source>
        <dbReference type="Proteomes" id="UP000028828"/>
    </source>
</evidence>
<dbReference type="EMBL" id="AEYI02001537">
    <property type="protein sequence ID" value="KFG36230.1"/>
    <property type="molecule type" value="Genomic_DNA"/>
</dbReference>
<organism evidence="2 3">
    <name type="scientific">Toxoplasma gondii p89</name>
    <dbReference type="NCBI Taxonomy" id="943119"/>
    <lineage>
        <taxon>Eukaryota</taxon>
        <taxon>Sar</taxon>
        <taxon>Alveolata</taxon>
        <taxon>Apicomplexa</taxon>
        <taxon>Conoidasida</taxon>
        <taxon>Coccidia</taxon>
        <taxon>Eucoccidiorida</taxon>
        <taxon>Eimeriorina</taxon>
        <taxon>Sarcocystidae</taxon>
        <taxon>Toxoplasma</taxon>
    </lineage>
</organism>
<sequence>MHWWFRAPVLDLRGLLASLSPRKLVEGKHGGRYVPSCLSRGLALRGNVPPLESRNAQVSRGSNAAEDGHEQQRDSCASAGRIESVSFPSASAQKQAAVSPAFFRLSCPRCMWHRGTLSLLCSSCRYVVRKWHVPILGVDCNANPRHKQALSVPAPRSRGIPKHLYPFLVGKQYPRHPRWRQAFTHRSRMGKYKPQVARNG</sequence>
<protein>
    <submittedName>
        <fullName evidence="2">Uncharacterized protein</fullName>
    </submittedName>
</protein>
<gene>
    <name evidence="2" type="ORF">TGP89_222180</name>
</gene>
<comment type="caution">
    <text evidence="2">The sequence shown here is derived from an EMBL/GenBank/DDBJ whole genome shotgun (WGS) entry which is preliminary data.</text>
</comment>
<dbReference type="OrthoDB" id="445410at2759"/>
<evidence type="ECO:0000313" key="2">
    <source>
        <dbReference type="EMBL" id="KFG36230.1"/>
    </source>
</evidence>
<dbReference type="Proteomes" id="UP000028828">
    <property type="component" value="Unassembled WGS sequence"/>
</dbReference>
<evidence type="ECO:0000256" key="1">
    <source>
        <dbReference type="SAM" id="MobiDB-lite"/>
    </source>
</evidence>
<accession>A0A086JVR2</accession>
<reference evidence="2 3" key="1">
    <citation type="submission" date="2014-03" db="EMBL/GenBank/DDBJ databases">
        <authorList>
            <person name="Sibley D."/>
            <person name="Venepally P."/>
            <person name="Karamycheva S."/>
            <person name="Hadjithomas M."/>
            <person name="Khan A."/>
            <person name="Brunk B."/>
            <person name="Roos D."/>
            <person name="Caler E."/>
            <person name="Lorenzi H."/>
        </authorList>
    </citation>
    <scope>NUCLEOTIDE SEQUENCE [LARGE SCALE GENOMIC DNA]</scope>
    <source>
        <strain evidence="3">p89</strain>
    </source>
</reference>
<feature type="region of interest" description="Disordered" evidence="1">
    <location>
        <begin position="52"/>
        <end position="75"/>
    </location>
</feature>
<proteinExistence type="predicted"/>
<name>A0A086JVR2_TOXGO</name>